<accession>A0A375BNU2</accession>
<dbReference type="AlphaFoldDB" id="A0A375BNU2"/>
<reference evidence="2" key="1">
    <citation type="submission" date="2018-01" db="EMBL/GenBank/DDBJ databases">
        <authorList>
            <person name="Clerissi C."/>
        </authorList>
    </citation>
    <scope>NUCLEOTIDE SEQUENCE</scope>
    <source>
        <strain evidence="2">Cupriavidus taiwanensis STM 3521</strain>
    </source>
</reference>
<dbReference type="EMBL" id="OFSP01000015">
    <property type="protein sequence ID" value="SOY49226.1"/>
    <property type="molecule type" value="Genomic_DNA"/>
</dbReference>
<dbReference type="Proteomes" id="UP000256297">
    <property type="component" value="Chromosome CBM2589_b"/>
</dbReference>
<evidence type="ECO:0000256" key="1">
    <source>
        <dbReference type="SAM" id="MobiDB-lite"/>
    </source>
</evidence>
<name>A0A375BNU2_9BURK</name>
<comment type="caution">
    <text evidence="2">The sequence shown here is derived from an EMBL/GenBank/DDBJ whole genome shotgun (WGS) entry which is preliminary data.</text>
</comment>
<organism evidence="2">
    <name type="scientific">Cupriavidus taiwanensis</name>
    <dbReference type="NCBI Taxonomy" id="164546"/>
    <lineage>
        <taxon>Bacteria</taxon>
        <taxon>Pseudomonadati</taxon>
        <taxon>Pseudomonadota</taxon>
        <taxon>Betaproteobacteria</taxon>
        <taxon>Burkholderiales</taxon>
        <taxon>Burkholderiaceae</taxon>
        <taxon>Cupriavidus</taxon>
    </lineage>
</organism>
<gene>
    <name evidence="2" type="ORF">CBM2589_B220106</name>
</gene>
<proteinExistence type="predicted"/>
<sequence length="73" mass="7630">MARGQRQVNPWTHATDALVSASDDHAVRQFFSGAGVSLRGGKETPAAPHPSSPQFRSARPCGAASKVLVSFAP</sequence>
<feature type="region of interest" description="Disordered" evidence="1">
    <location>
        <begin position="37"/>
        <end position="61"/>
    </location>
</feature>
<protein>
    <submittedName>
        <fullName evidence="2">Uncharacterized protein</fullName>
    </submittedName>
</protein>
<evidence type="ECO:0000313" key="2">
    <source>
        <dbReference type="EMBL" id="SOY49226.1"/>
    </source>
</evidence>